<sequence length="198" mass="22610">MSEIENVKRAVALAGYAVVGDSDIADSVLSSFTSVSPPQVLDARPPDSSWSLSGTYGYNEFPWHTDGAVSTVVPRWFALRAIEINEETATELLEPSKLLLKRLKSVVLKVRNRRGLARYFPAVLPLSNCSYQLRWDPRICTPNEQGLLDEIDDLDPMFRVDWRVGLTLFVDNYRLLHRRPRVSSGSRRRLERTYIWSI</sequence>
<dbReference type="Gene3D" id="3.60.130.10">
    <property type="entry name" value="Clavaminate synthase-like"/>
    <property type="match status" value="1"/>
</dbReference>
<comment type="caution">
    <text evidence="2">The sequence shown here is derived from an EMBL/GenBank/DDBJ whole genome shotgun (WGS) entry which is preliminary data.</text>
</comment>
<accession>A0A6N7Z8J7</accession>
<protein>
    <submittedName>
        <fullName evidence="2">Uncharacterized protein</fullName>
    </submittedName>
</protein>
<dbReference type="GO" id="GO:0016491">
    <property type="term" value="F:oxidoreductase activity"/>
    <property type="evidence" value="ECO:0007669"/>
    <property type="project" value="UniProtKB-KW"/>
</dbReference>
<dbReference type="Proteomes" id="UP000440096">
    <property type="component" value="Unassembled WGS sequence"/>
</dbReference>
<gene>
    <name evidence="2" type="ORF">GKO32_23245</name>
</gene>
<evidence type="ECO:0000256" key="1">
    <source>
        <dbReference type="ARBA" id="ARBA00023002"/>
    </source>
</evidence>
<keyword evidence="1" id="KW-0560">Oxidoreductase</keyword>
<evidence type="ECO:0000313" key="3">
    <source>
        <dbReference type="Proteomes" id="UP000440096"/>
    </source>
</evidence>
<dbReference type="OrthoDB" id="5182008at2"/>
<dbReference type="AlphaFoldDB" id="A0A6N7Z8J7"/>
<dbReference type="EMBL" id="WMBA01000040">
    <property type="protein sequence ID" value="MTD56866.1"/>
    <property type="molecule type" value="Genomic_DNA"/>
</dbReference>
<evidence type="ECO:0000313" key="2">
    <source>
        <dbReference type="EMBL" id="MTD56866.1"/>
    </source>
</evidence>
<proteinExistence type="predicted"/>
<reference evidence="2 3" key="1">
    <citation type="submission" date="2019-11" db="EMBL/GenBank/DDBJ databases">
        <title>Draft genome of Amycolatopsis RM579.</title>
        <authorList>
            <person name="Duangmal K."/>
            <person name="Mingma R."/>
        </authorList>
    </citation>
    <scope>NUCLEOTIDE SEQUENCE [LARGE SCALE GENOMIC DNA]</scope>
    <source>
        <strain evidence="2 3">RM579</strain>
    </source>
</reference>
<dbReference type="InterPro" id="IPR042098">
    <property type="entry name" value="TauD-like_sf"/>
</dbReference>
<dbReference type="SUPFAM" id="SSF51197">
    <property type="entry name" value="Clavaminate synthase-like"/>
    <property type="match status" value="1"/>
</dbReference>
<organism evidence="2 3">
    <name type="scientific">Amycolatopsis pithecellobii</name>
    <dbReference type="NCBI Taxonomy" id="664692"/>
    <lineage>
        <taxon>Bacteria</taxon>
        <taxon>Bacillati</taxon>
        <taxon>Actinomycetota</taxon>
        <taxon>Actinomycetes</taxon>
        <taxon>Pseudonocardiales</taxon>
        <taxon>Pseudonocardiaceae</taxon>
        <taxon>Amycolatopsis</taxon>
    </lineage>
</organism>
<keyword evidence="3" id="KW-1185">Reference proteome</keyword>
<name>A0A6N7Z8J7_9PSEU</name>